<evidence type="ECO:0000313" key="2">
    <source>
        <dbReference type="EMBL" id="KDN47159.1"/>
    </source>
</evidence>
<evidence type="ECO:0000313" key="3">
    <source>
        <dbReference type="Proteomes" id="UP000027361"/>
    </source>
</evidence>
<dbReference type="EMBL" id="JMSN01000031">
    <property type="protein sequence ID" value="KDN47159.1"/>
    <property type="molecule type" value="Genomic_DNA"/>
</dbReference>
<organism evidence="2 3">
    <name type="scientific">Tilletiaria anomala (strain ATCC 24038 / CBS 436.72 / UBC 951)</name>
    <dbReference type="NCBI Taxonomy" id="1037660"/>
    <lineage>
        <taxon>Eukaryota</taxon>
        <taxon>Fungi</taxon>
        <taxon>Dikarya</taxon>
        <taxon>Basidiomycota</taxon>
        <taxon>Ustilaginomycotina</taxon>
        <taxon>Exobasidiomycetes</taxon>
        <taxon>Georgefischeriales</taxon>
        <taxon>Tilletiariaceae</taxon>
        <taxon>Tilletiaria</taxon>
    </lineage>
</organism>
<name>A0A066W7U6_TILAU</name>
<dbReference type="RefSeq" id="XP_013243780.1">
    <property type="nucleotide sequence ID" value="XM_013388326.1"/>
</dbReference>
<feature type="compositionally biased region" description="Polar residues" evidence="1">
    <location>
        <begin position="133"/>
        <end position="142"/>
    </location>
</feature>
<keyword evidence="3" id="KW-1185">Reference proteome</keyword>
<gene>
    <name evidence="2" type="ORF">K437DRAFT_101008</name>
</gene>
<dbReference type="AlphaFoldDB" id="A0A066W7U6"/>
<evidence type="ECO:0000256" key="1">
    <source>
        <dbReference type="SAM" id="MobiDB-lite"/>
    </source>
</evidence>
<comment type="caution">
    <text evidence="2">The sequence shown here is derived from an EMBL/GenBank/DDBJ whole genome shotgun (WGS) entry which is preliminary data.</text>
</comment>
<reference evidence="2 3" key="1">
    <citation type="submission" date="2014-05" db="EMBL/GenBank/DDBJ databases">
        <title>Draft genome sequence of a rare smut relative, Tilletiaria anomala UBC 951.</title>
        <authorList>
            <consortium name="DOE Joint Genome Institute"/>
            <person name="Toome M."/>
            <person name="Kuo A."/>
            <person name="Henrissat B."/>
            <person name="Lipzen A."/>
            <person name="Tritt A."/>
            <person name="Yoshinaga Y."/>
            <person name="Zane M."/>
            <person name="Barry K."/>
            <person name="Grigoriev I.V."/>
            <person name="Spatafora J.W."/>
            <person name="Aimea M.C."/>
        </authorList>
    </citation>
    <scope>NUCLEOTIDE SEQUENCE [LARGE SCALE GENOMIC DNA]</scope>
    <source>
        <strain evidence="2 3">UBC 951</strain>
    </source>
</reference>
<dbReference type="GeneID" id="25261212"/>
<feature type="region of interest" description="Disordered" evidence="1">
    <location>
        <begin position="120"/>
        <end position="142"/>
    </location>
</feature>
<sequence length="142" mass="14518">MHRRLLCRIAQSQRCSLPYKASDTASIKRYAVGRANAEVLPDQLLYVAADARASAAPSASQTFLMAAASNASTTLLVFSLIISSARCACSGKASAAGACIAIPSTSSSSPAARPVTQAYTMSSTASWPKVSSAKASPSRAGS</sequence>
<dbReference type="HOGENOM" id="CLU_1817138_0_0_1"/>
<dbReference type="Proteomes" id="UP000027361">
    <property type="component" value="Unassembled WGS sequence"/>
</dbReference>
<accession>A0A066W7U6</accession>
<protein>
    <submittedName>
        <fullName evidence="2">Uncharacterized protein</fullName>
    </submittedName>
</protein>
<proteinExistence type="predicted"/>
<dbReference type="InParanoid" id="A0A066W7U6"/>